<feature type="domain" description="RFX1-4/6/8-like BCD" evidence="3">
    <location>
        <begin position="181"/>
        <end position="303"/>
    </location>
</feature>
<dbReference type="STRING" id="683960.A0A1E3P4G6"/>
<dbReference type="GeneID" id="30202037"/>
<dbReference type="Proteomes" id="UP000094112">
    <property type="component" value="Unassembled WGS sequence"/>
</dbReference>
<dbReference type="GO" id="GO:0000981">
    <property type="term" value="F:DNA-binding transcription factor activity, RNA polymerase II-specific"/>
    <property type="evidence" value="ECO:0007669"/>
    <property type="project" value="TreeGrafter"/>
</dbReference>
<accession>A0A1E3P4G6</accession>
<dbReference type="PANTHER" id="PTHR12619:SF5">
    <property type="entry name" value="TRANSCRIPTION FACTOR RFX4"/>
    <property type="match status" value="1"/>
</dbReference>
<dbReference type="Gene3D" id="1.10.10.10">
    <property type="entry name" value="Winged helix-like DNA-binding domain superfamily/Winged helix DNA-binding domain"/>
    <property type="match status" value="1"/>
</dbReference>
<dbReference type="Pfam" id="PF25340">
    <property type="entry name" value="BCD_RFX"/>
    <property type="match status" value="1"/>
</dbReference>
<evidence type="ECO:0000313" key="5">
    <source>
        <dbReference type="Proteomes" id="UP000094112"/>
    </source>
</evidence>
<gene>
    <name evidence="4" type="ORF">WICANDRAFT_78823</name>
</gene>
<reference evidence="4 5" key="1">
    <citation type="journal article" date="2016" name="Proc. Natl. Acad. Sci. U.S.A.">
        <title>Comparative genomics of biotechnologically important yeasts.</title>
        <authorList>
            <person name="Riley R."/>
            <person name="Haridas S."/>
            <person name="Wolfe K.H."/>
            <person name="Lopes M.R."/>
            <person name="Hittinger C.T."/>
            <person name="Goeker M."/>
            <person name="Salamov A.A."/>
            <person name="Wisecaver J.H."/>
            <person name="Long T.M."/>
            <person name="Calvey C.H."/>
            <person name="Aerts A.L."/>
            <person name="Barry K.W."/>
            <person name="Choi C."/>
            <person name="Clum A."/>
            <person name="Coughlan A.Y."/>
            <person name="Deshpande S."/>
            <person name="Douglass A.P."/>
            <person name="Hanson S.J."/>
            <person name="Klenk H.-P."/>
            <person name="LaButti K.M."/>
            <person name="Lapidus A."/>
            <person name="Lindquist E.A."/>
            <person name="Lipzen A.M."/>
            <person name="Meier-Kolthoff J.P."/>
            <person name="Ohm R.A."/>
            <person name="Otillar R.P."/>
            <person name="Pangilinan J.L."/>
            <person name="Peng Y."/>
            <person name="Rokas A."/>
            <person name="Rosa C.A."/>
            <person name="Scheuner C."/>
            <person name="Sibirny A.A."/>
            <person name="Slot J.C."/>
            <person name="Stielow J.B."/>
            <person name="Sun H."/>
            <person name="Kurtzman C.P."/>
            <person name="Blackwell M."/>
            <person name="Grigoriev I.V."/>
            <person name="Jeffries T.W."/>
        </authorList>
    </citation>
    <scope>NUCLEOTIDE SEQUENCE [LARGE SCALE GENOMIC DNA]</scope>
    <source>
        <strain evidence="5">ATCC 58044 / CBS 1984 / NCYC 433 / NRRL Y-366-8</strain>
    </source>
</reference>
<evidence type="ECO:0000256" key="1">
    <source>
        <dbReference type="ARBA" id="ARBA00023125"/>
    </source>
</evidence>
<feature type="domain" description="RFX-type winged-helix" evidence="2">
    <location>
        <begin position="68"/>
        <end position="118"/>
    </location>
</feature>
<organism evidence="4 5">
    <name type="scientific">Wickerhamomyces anomalus (strain ATCC 58044 / CBS 1984 / NCYC 433 / NRRL Y-366-8)</name>
    <name type="common">Yeast</name>
    <name type="synonym">Hansenula anomala</name>
    <dbReference type="NCBI Taxonomy" id="683960"/>
    <lineage>
        <taxon>Eukaryota</taxon>
        <taxon>Fungi</taxon>
        <taxon>Dikarya</taxon>
        <taxon>Ascomycota</taxon>
        <taxon>Saccharomycotina</taxon>
        <taxon>Saccharomycetes</taxon>
        <taxon>Phaffomycetales</taxon>
        <taxon>Wickerhamomycetaceae</taxon>
        <taxon>Wickerhamomyces</taxon>
    </lineage>
</organism>
<proteinExistence type="predicted"/>
<protein>
    <submittedName>
        <fullName evidence="4">Uncharacterized protein</fullName>
    </submittedName>
</protein>
<dbReference type="OrthoDB" id="10056949at2759"/>
<dbReference type="PANTHER" id="PTHR12619">
    <property type="entry name" value="RFX TRANSCRIPTION FACTOR FAMILY"/>
    <property type="match status" value="1"/>
</dbReference>
<keyword evidence="5" id="KW-1185">Reference proteome</keyword>
<evidence type="ECO:0000259" key="2">
    <source>
        <dbReference type="Pfam" id="PF02257"/>
    </source>
</evidence>
<evidence type="ECO:0000259" key="3">
    <source>
        <dbReference type="Pfam" id="PF25340"/>
    </source>
</evidence>
<dbReference type="AlphaFoldDB" id="A0A1E3P4G6"/>
<evidence type="ECO:0000313" key="4">
    <source>
        <dbReference type="EMBL" id="ODQ60208.1"/>
    </source>
</evidence>
<dbReference type="InterPro" id="IPR057321">
    <property type="entry name" value="RFX1-4/6/8-like_BCD"/>
</dbReference>
<keyword evidence="1" id="KW-0238">DNA-binding</keyword>
<dbReference type="EMBL" id="KV454210">
    <property type="protein sequence ID" value="ODQ60208.1"/>
    <property type="molecule type" value="Genomic_DNA"/>
</dbReference>
<dbReference type="Pfam" id="PF02257">
    <property type="entry name" value="RFX_DNA_binding"/>
    <property type="match status" value="1"/>
</dbReference>
<dbReference type="GO" id="GO:0000978">
    <property type="term" value="F:RNA polymerase II cis-regulatory region sequence-specific DNA binding"/>
    <property type="evidence" value="ECO:0007669"/>
    <property type="project" value="TreeGrafter"/>
</dbReference>
<dbReference type="InterPro" id="IPR039779">
    <property type="entry name" value="RFX-like"/>
</dbReference>
<name>A0A1E3P4G6_WICAA</name>
<dbReference type="InterPro" id="IPR036388">
    <property type="entry name" value="WH-like_DNA-bd_sf"/>
</dbReference>
<sequence length="308" mass="36250">MTSEIPKSYRQIISTTKKESELIQSLSSKLASSIFHEVSTPLPRKQSLVNDIQYIYKSKAYDLYTHCFKKLVNEYDLDHLEPMTKAHFGKVMTKVFNCQTKRIGSRNKSYYAYCGLAIDKKVKDEYEEVVKTRWIENGQKNDEVIRRNRIELLKFLKDEKLDDCFTLHRCDLILSNFESFNVVQMRKDWKSINLQEIISQGSGAGCEIPSYFEVLDIFNIIPDHLNIVDIEMALGMNHWKINIINKIMEILNYNKSHDLKSMNNYLTWQFISTRFLEQLTFEKSSSFGSFWILKCLLDELIPFIQKTL</sequence>
<dbReference type="RefSeq" id="XP_019039415.1">
    <property type="nucleotide sequence ID" value="XM_019184791.1"/>
</dbReference>
<dbReference type="InterPro" id="IPR003150">
    <property type="entry name" value="DNA-bd_RFX"/>
</dbReference>